<feature type="compositionally biased region" description="Basic residues" evidence="1">
    <location>
        <begin position="156"/>
        <end position="166"/>
    </location>
</feature>
<organism evidence="2 3">
    <name type="scientific">Podarcis lilfordi</name>
    <name type="common">Lilford's wall lizard</name>
    <dbReference type="NCBI Taxonomy" id="74358"/>
    <lineage>
        <taxon>Eukaryota</taxon>
        <taxon>Metazoa</taxon>
        <taxon>Chordata</taxon>
        <taxon>Craniata</taxon>
        <taxon>Vertebrata</taxon>
        <taxon>Euteleostomi</taxon>
        <taxon>Lepidosauria</taxon>
        <taxon>Squamata</taxon>
        <taxon>Bifurcata</taxon>
        <taxon>Unidentata</taxon>
        <taxon>Episquamata</taxon>
        <taxon>Laterata</taxon>
        <taxon>Lacertibaenia</taxon>
        <taxon>Lacertidae</taxon>
        <taxon>Podarcis</taxon>
    </lineage>
</organism>
<feature type="compositionally biased region" description="Basic and acidic residues" evidence="1">
    <location>
        <begin position="109"/>
        <end position="129"/>
    </location>
</feature>
<evidence type="ECO:0000256" key="1">
    <source>
        <dbReference type="SAM" id="MobiDB-lite"/>
    </source>
</evidence>
<feature type="region of interest" description="Disordered" evidence="1">
    <location>
        <begin position="70"/>
        <end position="193"/>
    </location>
</feature>
<evidence type="ECO:0000313" key="3">
    <source>
        <dbReference type="Proteomes" id="UP001178461"/>
    </source>
</evidence>
<sequence>MRRFLHSNLPKQHDLPATTLLQTGLLPCWTSFPSPAHFGEGGARSRAPALAPYLHRSPKELVAEAGTAVPRAGTGGERAGADPLVTASHRPGQHPLPGLRSGGGGGGEVKQHFPREGRAQRQRLREREAPLATVPFSSGWSASRSRDPREKEARRSRGREKPRRLWRPPSPRPGRCCLPSANQGQPARLYTEPKRDARLAPAAPRRGHCATLHCIACSLDAAAAAAAAAGPAASKTPPSFPPSFALAPANRQRPPSGLPEFPASAVAVALKGSCAPRAPSRQEASEASVGARILEGGGWDGKSGPEKRRRGPAGGGGLETARARRRLRDKECVAFSRFAMLS</sequence>
<feature type="region of interest" description="Disordered" evidence="1">
    <location>
        <begin position="276"/>
        <end position="325"/>
    </location>
</feature>
<gene>
    <name evidence="2" type="ORF">PODLI_1B041322</name>
</gene>
<protein>
    <submittedName>
        <fullName evidence="2">Uncharacterized protein</fullName>
    </submittedName>
</protein>
<dbReference type="AlphaFoldDB" id="A0AA35NTF3"/>
<name>A0AA35NTF3_9SAUR</name>
<dbReference type="EMBL" id="OX395126">
    <property type="protein sequence ID" value="CAI5763361.1"/>
    <property type="molecule type" value="Genomic_DNA"/>
</dbReference>
<dbReference type="Proteomes" id="UP001178461">
    <property type="component" value="Chromosome 1"/>
</dbReference>
<proteinExistence type="predicted"/>
<feature type="compositionally biased region" description="Basic and acidic residues" evidence="1">
    <location>
        <begin position="144"/>
        <end position="155"/>
    </location>
</feature>
<evidence type="ECO:0000313" key="2">
    <source>
        <dbReference type="EMBL" id="CAI5763361.1"/>
    </source>
</evidence>
<keyword evidence="3" id="KW-1185">Reference proteome</keyword>
<accession>A0AA35NTF3</accession>
<reference evidence="2" key="1">
    <citation type="submission" date="2022-12" db="EMBL/GenBank/DDBJ databases">
        <authorList>
            <person name="Alioto T."/>
            <person name="Alioto T."/>
            <person name="Gomez Garrido J."/>
        </authorList>
    </citation>
    <scope>NUCLEOTIDE SEQUENCE</scope>
</reference>